<dbReference type="InterPro" id="IPR007219">
    <property type="entry name" value="XnlR_reg_dom"/>
</dbReference>
<dbReference type="Gene3D" id="4.10.240.10">
    <property type="entry name" value="Zn(2)-C6 fungal-type DNA-binding domain"/>
    <property type="match status" value="1"/>
</dbReference>
<dbReference type="GO" id="GO:0006351">
    <property type="term" value="P:DNA-templated transcription"/>
    <property type="evidence" value="ECO:0007669"/>
    <property type="project" value="InterPro"/>
</dbReference>
<feature type="transmembrane region" description="Helical" evidence="8">
    <location>
        <begin position="579"/>
        <end position="600"/>
    </location>
</feature>
<feature type="region of interest" description="Disordered" evidence="7">
    <location>
        <begin position="115"/>
        <end position="143"/>
    </location>
</feature>
<keyword evidence="4" id="KW-0238">DNA-binding</keyword>
<comment type="subcellular location">
    <subcellularLocation>
        <location evidence="1">Nucleus</location>
    </subcellularLocation>
</comment>
<dbReference type="Pfam" id="PF00172">
    <property type="entry name" value="Zn_clus"/>
    <property type="match status" value="1"/>
</dbReference>
<evidence type="ECO:0000256" key="6">
    <source>
        <dbReference type="ARBA" id="ARBA00023242"/>
    </source>
</evidence>
<dbReference type="EMBL" id="KZ825917">
    <property type="protein sequence ID" value="PYH92392.1"/>
    <property type="molecule type" value="Genomic_DNA"/>
</dbReference>
<dbReference type="PROSITE" id="PS50048">
    <property type="entry name" value="ZN2_CY6_FUNGAL_2"/>
    <property type="match status" value="1"/>
</dbReference>
<name>A0A319EN74_9EURO</name>
<evidence type="ECO:0000256" key="1">
    <source>
        <dbReference type="ARBA" id="ARBA00004123"/>
    </source>
</evidence>
<keyword evidence="8" id="KW-0472">Membrane</keyword>
<dbReference type="PROSITE" id="PS00463">
    <property type="entry name" value="ZN2_CY6_FUNGAL_1"/>
    <property type="match status" value="1"/>
</dbReference>
<dbReference type="GO" id="GO:0003677">
    <property type="term" value="F:DNA binding"/>
    <property type="evidence" value="ECO:0007669"/>
    <property type="project" value="UniProtKB-KW"/>
</dbReference>
<dbReference type="GO" id="GO:0008270">
    <property type="term" value="F:zinc ion binding"/>
    <property type="evidence" value="ECO:0007669"/>
    <property type="project" value="InterPro"/>
</dbReference>
<feature type="region of interest" description="Disordered" evidence="7">
    <location>
        <begin position="57"/>
        <end position="85"/>
    </location>
</feature>
<proteinExistence type="predicted"/>
<keyword evidence="2" id="KW-0479">Metal-binding</keyword>
<keyword evidence="11" id="KW-1185">Reference proteome</keyword>
<dbReference type="CDD" id="cd00067">
    <property type="entry name" value="GAL4"/>
    <property type="match status" value="1"/>
</dbReference>
<evidence type="ECO:0000259" key="9">
    <source>
        <dbReference type="PROSITE" id="PS50048"/>
    </source>
</evidence>
<dbReference type="OrthoDB" id="4116913at2759"/>
<dbReference type="InterPro" id="IPR050987">
    <property type="entry name" value="AtrR-like"/>
</dbReference>
<evidence type="ECO:0000313" key="11">
    <source>
        <dbReference type="Proteomes" id="UP000247810"/>
    </source>
</evidence>
<evidence type="ECO:0000256" key="2">
    <source>
        <dbReference type="ARBA" id="ARBA00022723"/>
    </source>
</evidence>
<evidence type="ECO:0000256" key="8">
    <source>
        <dbReference type="SAM" id="Phobius"/>
    </source>
</evidence>
<dbReference type="GO" id="GO:0009893">
    <property type="term" value="P:positive regulation of metabolic process"/>
    <property type="evidence" value="ECO:0007669"/>
    <property type="project" value="UniProtKB-ARBA"/>
</dbReference>
<organism evidence="10 11">
    <name type="scientific">Aspergillus ellipticus CBS 707.79</name>
    <dbReference type="NCBI Taxonomy" id="1448320"/>
    <lineage>
        <taxon>Eukaryota</taxon>
        <taxon>Fungi</taxon>
        <taxon>Dikarya</taxon>
        <taxon>Ascomycota</taxon>
        <taxon>Pezizomycotina</taxon>
        <taxon>Eurotiomycetes</taxon>
        <taxon>Eurotiomycetidae</taxon>
        <taxon>Eurotiales</taxon>
        <taxon>Aspergillaceae</taxon>
        <taxon>Aspergillus</taxon>
        <taxon>Aspergillus subgen. Circumdati</taxon>
    </lineage>
</organism>
<keyword evidence="8" id="KW-0812">Transmembrane</keyword>
<feature type="region of interest" description="Disordered" evidence="7">
    <location>
        <begin position="1"/>
        <end position="20"/>
    </location>
</feature>
<accession>A0A319EN74</accession>
<dbReference type="CDD" id="cd12148">
    <property type="entry name" value="fungal_TF_MHR"/>
    <property type="match status" value="1"/>
</dbReference>
<dbReference type="AlphaFoldDB" id="A0A319EN74"/>
<dbReference type="GO" id="GO:0005634">
    <property type="term" value="C:nucleus"/>
    <property type="evidence" value="ECO:0007669"/>
    <property type="project" value="UniProtKB-SubCell"/>
</dbReference>
<dbReference type="InterPro" id="IPR036864">
    <property type="entry name" value="Zn2-C6_fun-type_DNA-bd_sf"/>
</dbReference>
<dbReference type="GO" id="GO:0000981">
    <property type="term" value="F:DNA-binding transcription factor activity, RNA polymerase II-specific"/>
    <property type="evidence" value="ECO:0007669"/>
    <property type="project" value="InterPro"/>
</dbReference>
<protein>
    <recommendedName>
        <fullName evidence="9">Zn(2)-C6 fungal-type domain-containing protein</fullName>
    </recommendedName>
</protein>
<sequence length="663" mass="75534">MQGRPASPTPEGERDSYTPLRRTARACDSCHRRKIQCDTSTPCNWCRHHNLDCTFDRPIGGTKRKKTNQPPPNPRPPKRLSNEELEDRVERLEQLLMRSISTNDHPKHCFSLLARGHLDTGHGPGTANPRPPSETSNQTRVPHPSSGLCFGKLHFAGHYVGDFTSYSGIPCFSHDGHEWVRSRTGEAGTFEDVWSSKLTKEAPHFMNPDVNVPGFPAGPELPDRSIVDRYMSHYFLSYVRLVFPIVDDVLLRDTVDLAYQSCQGPPSVEHTSARACVLAFLAFVAELEPSPDLPPINSNAYAAKAQRLLPYILHDISLPTLQSMVMQSAYRTFSGELQLANQFHSLACRVMFTLGGQTLVPQRPTGDSSTDPEERSWRFQKTLRRLFWLCYGYDKEICFRTGQPPVIDDEHCDLTLPPNYNEIQYPDLERDISLYEDVTIPIFPGDLRLTMLKAKTYRTLYSATALRKSDAQLLQAIRELDDELEQWRLEVPPPQRPRLGSSYEAYLNPVLRMQAIVVRLEYHYMMVTIHRSSGRCQAWRNSESGEMEGVNSSMILAVEASRSTLHYLRSVISSIRAEAFWMIIFYPMSAILTIFCNILMNPLDPRAEEDLTLLGVVPEFIKDVRLRRITDNELSHMKMVADFVDELTRLGHCAIRKARRGVR</sequence>
<evidence type="ECO:0000256" key="5">
    <source>
        <dbReference type="ARBA" id="ARBA00023163"/>
    </source>
</evidence>
<keyword evidence="3" id="KW-0805">Transcription regulation</keyword>
<dbReference type="Proteomes" id="UP000247810">
    <property type="component" value="Unassembled WGS sequence"/>
</dbReference>
<keyword evidence="8" id="KW-1133">Transmembrane helix</keyword>
<gene>
    <name evidence="10" type="ORF">BO71DRAFT_357387</name>
</gene>
<dbReference type="InterPro" id="IPR001138">
    <property type="entry name" value="Zn2Cys6_DnaBD"/>
</dbReference>
<dbReference type="STRING" id="1448320.A0A319EN74"/>
<evidence type="ECO:0000256" key="7">
    <source>
        <dbReference type="SAM" id="MobiDB-lite"/>
    </source>
</evidence>
<dbReference type="SMART" id="SM00066">
    <property type="entry name" value="GAL4"/>
    <property type="match status" value="1"/>
</dbReference>
<dbReference type="SUPFAM" id="SSF57701">
    <property type="entry name" value="Zn2/Cys6 DNA-binding domain"/>
    <property type="match status" value="1"/>
</dbReference>
<keyword evidence="5" id="KW-0804">Transcription</keyword>
<feature type="domain" description="Zn(2)-C6 fungal-type" evidence="9">
    <location>
        <begin position="26"/>
        <end position="55"/>
    </location>
</feature>
<dbReference type="PANTHER" id="PTHR46910">
    <property type="entry name" value="TRANSCRIPTION FACTOR PDR1"/>
    <property type="match status" value="1"/>
</dbReference>
<dbReference type="Pfam" id="PF04082">
    <property type="entry name" value="Fungal_trans"/>
    <property type="match status" value="1"/>
</dbReference>
<evidence type="ECO:0000256" key="4">
    <source>
        <dbReference type="ARBA" id="ARBA00023125"/>
    </source>
</evidence>
<evidence type="ECO:0000313" key="10">
    <source>
        <dbReference type="EMBL" id="PYH92392.1"/>
    </source>
</evidence>
<dbReference type="PANTHER" id="PTHR46910:SF37">
    <property type="entry name" value="ZN(II)2CYS6 TRANSCRIPTION FACTOR (EUROFUNG)"/>
    <property type="match status" value="1"/>
</dbReference>
<reference evidence="10 11" key="1">
    <citation type="submission" date="2018-02" db="EMBL/GenBank/DDBJ databases">
        <title>The genomes of Aspergillus section Nigri reveals drivers in fungal speciation.</title>
        <authorList>
            <consortium name="DOE Joint Genome Institute"/>
            <person name="Vesth T.C."/>
            <person name="Nybo J."/>
            <person name="Theobald S."/>
            <person name="Brandl J."/>
            <person name="Frisvad J.C."/>
            <person name="Nielsen K.F."/>
            <person name="Lyhne E.K."/>
            <person name="Kogle M.E."/>
            <person name="Kuo A."/>
            <person name="Riley R."/>
            <person name="Clum A."/>
            <person name="Nolan M."/>
            <person name="Lipzen A."/>
            <person name="Salamov A."/>
            <person name="Henrissat B."/>
            <person name="Wiebenga A."/>
            <person name="De vries R.P."/>
            <person name="Grigoriev I.V."/>
            <person name="Mortensen U.H."/>
            <person name="Andersen M.R."/>
            <person name="Baker S.E."/>
        </authorList>
    </citation>
    <scope>NUCLEOTIDE SEQUENCE [LARGE SCALE GENOMIC DNA]</scope>
    <source>
        <strain evidence="10 11">CBS 707.79</strain>
    </source>
</reference>
<dbReference type="SMART" id="SM00906">
    <property type="entry name" value="Fungal_trans"/>
    <property type="match status" value="1"/>
</dbReference>
<keyword evidence="6" id="KW-0539">Nucleus</keyword>
<dbReference type="VEuPathDB" id="FungiDB:BO71DRAFT_357387"/>
<evidence type="ECO:0000256" key="3">
    <source>
        <dbReference type="ARBA" id="ARBA00023015"/>
    </source>
</evidence>